<dbReference type="InterPro" id="IPR029044">
    <property type="entry name" value="Nucleotide-diphossugar_trans"/>
</dbReference>
<dbReference type="GO" id="GO:0000030">
    <property type="term" value="F:mannosyltransferase activity"/>
    <property type="evidence" value="ECO:0007669"/>
    <property type="project" value="TreeGrafter"/>
</dbReference>
<reference evidence="2 3" key="1">
    <citation type="journal article" date="2015" name="Nature">
        <title>rRNA introns, odd ribosomes, and small enigmatic genomes across a large radiation of phyla.</title>
        <authorList>
            <person name="Brown C.T."/>
            <person name="Hug L.A."/>
            <person name="Thomas B.C."/>
            <person name="Sharon I."/>
            <person name="Castelle C.J."/>
            <person name="Singh A."/>
            <person name="Wilkins M.J."/>
            <person name="Williams K.H."/>
            <person name="Banfield J.F."/>
        </authorList>
    </citation>
    <scope>NUCLEOTIDE SEQUENCE [LARGE SCALE GENOMIC DNA]</scope>
</reference>
<dbReference type="PANTHER" id="PTHR32385:SF15">
    <property type="entry name" value="INOSITOL PHOSPHOCERAMIDE MANNOSYLTRANSFERASE 1"/>
    <property type="match status" value="1"/>
</dbReference>
<name>A0A0G1RSX6_9BACT</name>
<evidence type="ECO:0008006" key="4">
    <source>
        <dbReference type="Google" id="ProtNLM"/>
    </source>
</evidence>
<dbReference type="PANTHER" id="PTHR32385">
    <property type="entry name" value="MANNOSYL PHOSPHORYLINOSITOL CERAMIDE SYNTHASE"/>
    <property type="match status" value="1"/>
</dbReference>
<dbReference type="EMBL" id="LCNT01000011">
    <property type="protein sequence ID" value="KKU60434.1"/>
    <property type="molecule type" value="Genomic_DNA"/>
</dbReference>
<dbReference type="GO" id="GO:0051999">
    <property type="term" value="P:mannosyl-inositol phosphorylceramide biosynthetic process"/>
    <property type="evidence" value="ECO:0007669"/>
    <property type="project" value="TreeGrafter"/>
</dbReference>
<organism evidence="2 3">
    <name type="scientific">Candidatus Beckwithbacteria bacterium GW2011_GWB1_47_15</name>
    <dbReference type="NCBI Taxonomy" id="1618371"/>
    <lineage>
        <taxon>Bacteria</taxon>
        <taxon>Candidatus Beckwithiibacteriota</taxon>
    </lineage>
</organism>
<evidence type="ECO:0000313" key="3">
    <source>
        <dbReference type="Proteomes" id="UP000033860"/>
    </source>
</evidence>
<accession>A0A0G1RSX6</accession>
<dbReference type="InterPro" id="IPR051706">
    <property type="entry name" value="Glycosyltransferase_domain"/>
</dbReference>
<comment type="caution">
    <text evidence="2">The sequence shown here is derived from an EMBL/GenBank/DDBJ whole genome shotgun (WGS) entry which is preliminary data.</text>
</comment>
<evidence type="ECO:0000256" key="1">
    <source>
        <dbReference type="ARBA" id="ARBA00022679"/>
    </source>
</evidence>
<evidence type="ECO:0000313" key="2">
    <source>
        <dbReference type="EMBL" id="KKU60434.1"/>
    </source>
</evidence>
<dbReference type="InterPro" id="IPR007577">
    <property type="entry name" value="GlycoTrfase_DXD_sugar-bd_CS"/>
</dbReference>
<dbReference type="SUPFAM" id="SSF53448">
    <property type="entry name" value="Nucleotide-diphospho-sugar transferases"/>
    <property type="match status" value="1"/>
</dbReference>
<dbReference type="Gene3D" id="3.90.550.20">
    <property type="match status" value="1"/>
</dbReference>
<dbReference type="Proteomes" id="UP000033860">
    <property type="component" value="Unassembled WGS sequence"/>
</dbReference>
<gene>
    <name evidence="2" type="ORF">UX85_C0011G0009</name>
</gene>
<dbReference type="AlphaFoldDB" id="A0A0G1RSX6"/>
<protein>
    <recommendedName>
        <fullName evidence="4">Glycosyltransferase</fullName>
    </recommendedName>
</protein>
<dbReference type="GO" id="GO:0016020">
    <property type="term" value="C:membrane"/>
    <property type="evidence" value="ECO:0007669"/>
    <property type="project" value="GOC"/>
</dbReference>
<keyword evidence="1" id="KW-0808">Transferase</keyword>
<sequence length="290" mass="34039">MTDFSNKLTTNDILENDQLRSQYIHRIIRRGNRNVPKSDAPVIPYLLVQYWNDSSAIPSDVQKCIDSWKLLEKFGFRHLLFDDKSAQKFIEENLSIHYLKAFRRCNHPAMRSDYFRLCFILVNGGFYSDADDVYKGSDFKSYFYDERLKLQPLCYNLLTNSMIKISDSVLAPCDSKELIFYVNNNPIIAPPNNPVIYMALERATQTLLNQFKGDKQDVQSTTGPGNLTISLARHEIETDQDNMDLDFMFLADWDEIALSQWPLEYRFDKRNWRLWDGLEKEINKRKADVK</sequence>
<proteinExistence type="predicted"/>
<dbReference type="Pfam" id="PF04488">
    <property type="entry name" value="Gly_transf_sug"/>
    <property type="match status" value="1"/>
</dbReference>